<feature type="domain" description="C3H1-type" evidence="11">
    <location>
        <begin position="610"/>
        <end position="638"/>
    </location>
</feature>
<dbReference type="Gene3D" id="4.10.1000.10">
    <property type="entry name" value="Zinc finger, CCCH-type"/>
    <property type="match status" value="1"/>
</dbReference>
<dbReference type="PROSITE" id="PS50103">
    <property type="entry name" value="ZF_C3H1"/>
    <property type="match status" value="2"/>
</dbReference>
<feature type="region of interest" description="Disordered" evidence="9">
    <location>
        <begin position="81"/>
        <end position="122"/>
    </location>
</feature>
<dbReference type="InterPro" id="IPR036855">
    <property type="entry name" value="Znf_CCCH_sf"/>
</dbReference>
<feature type="domain" description="RRM" evidence="10">
    <location>
        <begin position="328"/>
        <end position="406"/>
    </location>
</feature>
<gene>
    <name evidence="12" type="primary">Hnrnpf</name>
    <name evidence="12" type="ORF">SNAT2548_LOCUS18748</name>
</gene>
<dbReference type="Proteomes" id="UP000604046">
    <property type="component" value="Unassembled WGS sequence"/>
</dbReference>
<dbReference type="SUPFAM" id="SSF54928">
    <property type="entry name" value="RNA-binding domain, RBD"/>
    <property type="match status" value="1"/>
</dbReference>
<keyword evidence="1 7" id="KW-0479">Metal-binding</keyword>
<keyword evidence="13" id="KW-1185">Reference proteome</keyword>
<dbReference type="Gene3D" id="3.30.70.330">
    <property type="match status" value="1"/>
</dbReference>
<evidence type="ECO:0000313" key="12">
    <source>
        <dbReference type="EMBL" id="CAE7354021.1"/>
    </source>
</evidence>
<evidence type="ECO:0000259" key="10">
    <source>
        <dbReference type="PROSITE" id="PS50102"/>
    </source>
</evidence>
<sequence>MRERIEVARLDAVTASVERAAEKRGILQLLGDADKKVLEAEKAVEAAAELAVPLQELMASEDDFRSLQKFGTDGLCDKSAADAKHDKNAKEEDDETKEEVKEEDKVKEEEAKDGNAEGKAAKVQTTRSFPKLRAGNSARSPEAAAIVLSWIADLLPGNAPASLACCFALSSLPFFCLLSHCPLAVWSPGSRFMEVHGDKSCTGGFEGMVWILLAPCLGPVYLGQLELPTQMLLFLAASIPSALTQAVPGTAAFDLAAASLMSAMPGFDPSAWAGIAFPSFALPAGAAPDLSQQLKEAQALVVSKEKDKMEKGDKVDRKKAPQAPQGGDVLRLRGLPWSAGPPEVAQFLHEYGISERDVTMCVTESGRQDGHAWVVFQSRDVAKKAMQEKQRQTLGGRFIELFQWKDHSKEKTTVANTTKVYTGILKHFDAQRKCGYIHSPDAEADIGKQDIYAFRDVLERGKACVGDTLAFPLHWSPKGQPQASSPLIRISARNSYAHTGNFKILPADMSGRQAGLIECAEVNQVFGRAVYVSPSLAVTLTPGTFVAFNCYLASMPAAFARAPLDGLNVPVCSHAIMVETSFVSPGPELNETKTAEGFDRSGYRDPVMSDADGEVCRFFALAGWCKYGDACRHKHVQGVPQGGKGAAPREICAFFQKSGWCRFGDSCKHAHVVGVAGNFAGESFEQLTSQPRDVDQAACLEQLDALQKRLDAAMRRLAEVRRGSTDRQYAKARKVMESVDFSRFSRFSQVWPTRADRRLQLAHVLAEGNSAILSRLLRVDAVDGRTLDLDNPDILQYITPEALAVSQEAQRIGAHTIVHKDGELVKFHDHLTAGGIACAMSHHKALRTVAEHPTAEWGLIMEDDIQALVPDVHEVIAKAVQRLPSNWDAVFLGYHGGTLDGFAPGGRDTEQEHTRAKFELQIDEMRGYVDEFRGSVDREELEADEVPMLRMYSPLYGLYAWAVKKEAAATLLNEAFPVGGQVDHALSLWLVQHGHCFKVAPRHLLFYSPKSEVGLDSDIQTMTHLDSLLADPEHCDRYVDFINSNQSAEDPDVEASKEAFQALMDLPEDAEPLQMQSVLSRAAAAQTEATTAIQAARVPLVERLQKAKADGVTTDTSEVLKEFQEMFAKLAPLQTKLDEQRKDANDKEHRFVATCLPPRHVHGAASSSCVLNVG</sequence>
<evidence type="ECO:0000256" key="6">
    <source>
        <dbReference type="PROSITE-ProRule" id="PRU00176"/>
    </source>
</evidence>
<dbReference type="SMART" id="SM00360">
    <property type="entry name" value="RRM"/>
    <property type="match status" value="1"/>
</dbReference>
<evidence type="ECO:0000256" key="1">
    <source>
        <dbReference type="ARBA" id="ARBA00022723"/>
    </source>
</evidence>
<keyword evidence="4 7" id="KW-0862">Zinc</keyword>
<evidence type="ECO:0000256" key="3">
    <source>
        <dbReference type="ARBA" id="ARBA00022771"/>
    </source>
</evidence>
<feature type="zinc finger region" description="C3H1-type" evidence="7">
    <location>
        <begin position="646"/>
        <end position="674"/>
    </location>
</feature>
<dbReference type="OrthoDB" id="436488at2759"/>
<keyword evidence="3 7" id="KW-0863">Zinc-finger</keyword>
<feature type="domain" description="C3H1-type" evidence="11">
    <location>
        <begin position="646"/>
        <end position="674"/>
    </location>
</feature>
<evidence type="ECO:0000256" key="2">
    <source>
        <dbReference type="ARBA" id="ARBA00022737"/>
    </source>
</evidence>
<dbReference type="Pfam" id="PF00642">
    <property type="entry name" value="zf-CCCH"/>
    <property type="match status" value="2"/>
</dbReference>
<dbReference type="EMBL" id="CAJNDS010002154">
    <property type="protein sequence ID" value="CAE7354021.1"/>
    <property type="molecule type" value="Genomic_DNA"/>
</dbReference>
<dbReference type="InterPro" id="IPR050666">
    <property type="entry name" value="ESRP"/>
</dbReference>
<evidence type="ECO:0000256" key="8">
    <source>
        <dbReference type="SAM" id="Coils"/>
    </source>
</evidence>
<dbReference type="SMART" id="SM00356">
    <property type="entry name" value="ZnF_C3H1"/>
    <property type="match status" value="2"/>
</dbReference>
<feature type="compositionally biased region" description="Basic and acidic residues" evidence="9">
    <location>
        <begin position="305"/>
        <end position="319"/>
    </location>
</feature>
<feature type="region of interest" description="Disordered" evidence="9">
    <location>
        <begin position="305"/>
        <end position="327"/>
    </location>
</feature>
<organism evidence="12 13">
    <name type="scientific">Symbiodinium natans</name>
    <dbReference type="NCBI Taxonomy" id="878477"/>
    <lineage>
        <taxon>Eukaryota</taxon>
        <taxon>Sar</taxon>
        <taxon>Alveolata</taxon>
        <taxon>Dinophyceae</taxon>
        <taxon>Suessiales</taxon>
        <taxon>Symbiodiniaceae</taxon>
        <taxon>Symbiodinium</taxon>
    </lineage>
</organism>
<evidence type="ECO:0000313" key="13">
    <source>
        <dbReference type="Proteomes" id="UP000604046"/>
    </source>
</evidence>
<dbReference type="InterPro" id="IPR000571">
    <property type="entry name" value="Znf_CCCH"/>
</dbReference>
<feature type="compositionally biased region" description="Basic and acidic residues" evidence="9">
    <location>
        <begin position="98"/>
        <end position="120"/>
    </location>
</feature>
<dbReference type="PROSITE" id="PS50102">
    <property type="entry name" value="RRM"/>
    <property type="match status" value="1"/>
</dbReference>
<keyword evidence="8" id="KW-0175">Coiled coil</keyword>
<dbReference type="InterPro" id="IPR000504">
    <property type="entry name" value="RRM_dom"/>
</dbReference>
<dbReference type="PANTHER" id="PTHR13976">
    <property type="entry name" value="HETEROGENEOUS NUCLEAR RIBONUCLEOPROTEIN-RELATED"/>
    <property type="match status" value="1"/>
</dbReference>
<comment type="caution">
    <text evidence="12">The sequence shown here is derived from an EMBL/GenBank/DDBJ whole genome shotgun (WGS) entry which is preliminary data.</text>
</comment>
<feature type="compositionally biased region" description="Basic and acidic residues" evidence="9">
    <location>
        <begin position="81"/>
        <end position="90"/>
    </location>
</feature>
<protein>
    <submittedName>
        <fullName evidence="12">Hnrnpf protein</fullName>
    </submittedName>
</protein>
<evidence type="ECO:0000256" key="9">
    <source>
        <dbReference type="SAM" id="MobiDB-lite"/>
    </source>
</evidence>
<dbReference type="InterPro" id="IPR035979">
    <property type="entry name" value="RBD_domain_sf"/>
</dbReference>
<keyword evidence="5 6" id="KW-0694">RNA-binding</keyword>
<dbReference type="SUPFAM" id="SSF90229">
    <property type="entry name" value="CCCH zinc finger"/>
    <property type="match status" value="2"/>
</dbReference>
<feature type="coiled-coil region" evidence="8">
    <location>
        <begin position="696"/>
        <end position="723"/>
    </location>
</feature>
<accession>A0A812PBW5</accession>
<evidence type="ECO:0000256" key="4">
    <source>
        <dbReference type="ARBA" id="ARBA00022833"/>
    </source>
</evidence>
<reference evidence="12" key="1">
    <citation type="submission" date="2021-02" db="EMBL/GenBank/DDBJ databases">
        <authorList>
            <person name="Dougan E. K."/>
            <person name="Rhodes N."/>
            <person name="Thang M."/>
            <person name="Chan C."/>
        </authorList>
    </citation>
    <scope>NUCLEOTIDE SEQUENCE</scope>
</reference>
<keyword evidence="2" id="KW-0677">Repeat</keyword>
<evidence type="ECO:0000256" key="7">
    <source>
        <dbReference type="PROSITE-ProRule" id="PRU00723"/>
    </source>
</evidence>
<dbReference type="InterPro" id="IPR012677">
    <property type="entry name" value="Nucleotide-bd_a/b_plait_sf"/>
</dbReference>
<feature type="zinc finger region" description="C3H1-type" evidence="7">
    <location>
        <begin position="610"/>
        <end position="638"/>
    </location>
</feature>
<evidence type="ECO:0000259" key="11">
    <source>
        <dbReference type="PROSITE" id="PS50103"/>
    </source>
</evidence>
<dbReference type="Pfam" id="PF00076">
    <property type="entry name" value="RRM_1"/>
    <property type="match status" value="1"/>
</dbReference>
<evidence type="ECO:0000256" key="5">
    <source>
        <dbReference type="ARBA" id="ARBA00022884"/>
    </source>
</evidence>
<dbReference type="GO" id="GO:0003723">
    <property type="term" value="F:RNA binding"/>
    <property type="evidence" value="ECO:0007669"/>
    <property type="project" value="UniProtKB-UniRule"/>
</dbReference>
<dbReference type="GO" id="GO:0008270">
    <property type="term" value="F:zinc ion binding"/>
    <property type="evidence" value="ECO:0007669"/>
    <property type="project" value="UniProtKB-KW"/>
</dbReference>
<proteinExistence type="predicted"/>
<name>A0A812PBW5_9DINO</name>
<dbReference type="CDD" id="cd12254">
    <property type="entry name" value="RRM_hnRNPH_ESRPs_RBM12_like"/>
    <property type="match status" value="1"/>
</dbReference>
<dbReference type="AlphaFoldDB" id="A0A812PBW5"/>